<evidence type="ECO:0000313" key="8">
    <source>
        <dbReference type="EMBL" id="KAB8129516.1"/>
    </source>
</evidence>
<feature type="transmembrane region" description="Helical" evidence="6">
    <location>
        <begin position="96"/>
        <end position="118"/>
    </location>
</feature>
<dbReference type="Pfam" id="PF02687">
    <property type="entry name" value="FtsX"/>
    <property type="match status" value="1"/>
</dbReference>
<evidence type="ECO:0000256" key="3">
    <source>
        <dbReference type="ARBA" id="ARBA00022692"/>
    </source>
</evidence>
<keyword evidence="3 6" id="KW-0812">Transmembrane</keyword>
<feature type="domain" description="ABC3 transporter permease C-terminal" evidence="7">
    <location>
        <begin position="2"/>
        <end position="121"/>
    </location>
</feature>
<keyword evidence="5 6" id="KW-0472">Membrane</keyword>
<dbReference type="Proteomes" id="UP000480246">
    <property type="component" value="Unassembled WGS sequence"/>
</dbReference>
<evidence type="ECO:0000256" key="2">
    <source>
        <dbReference type="ARBA" id="ARBA00022475"/>
    </source>
</evidence>
<comment type="subcellular location">
    <subcellularLocation>
        <location evidence="1">Cell membrane</location>
        <topology evidence="1">Multi-pass membrane protein</topology>
    </subcellularLocation>
</comment>
<dbReference type="RefSeq" id="WP_153405475.1">
    <property type="nucleotide sequence ID" value="NZ_ML762436.1"/>
</dbReference>
<evidence type="ECO:0000256" key="1">
    <source>
        <dbReference type="ARBA" id="ARBA00004651"/>
    </source>
</evidence>
<comment type="caution">
    <text evidence="8">The sequence shown here is derived from an EMBL/GenBank/DDBJ whole genome shotgun (WGS) entry which is preliminary data.</text>
</comment>
<evidence type="ECO:0000259" key="7">
    <source>
        <dbReference type="Pfam" id="PF02687"/>
    </source>
</evidence>
<organism evidence="8 9">
    <name type="scientific">Gracilibacillus oryzae</name>
    <dbReference type="NCBI Taxonomy" id="1672701"/>
    <lineage>
        <taxon>Bacteria</taxon>
        <taxon>Bacillati</taxon>
        <taxon>Bacillota</taxon>
        <taxon>Bacilli</taxon>
        <taxon>Bacillales</taxon>
        <taxon>Bacillaceae</taxon>
        <taxon>Gracilibacillus</taxon>
    </lineage>
</organism>
<proteinExistence type="predicted"/>
<dbReference type="OrthoDB" id="51951at2"/>
<evidence type="ECO:0000256" key="5">
    <source>
        <dbReference type="ARBA" id="ARBA00023136"/>
    </source>
</evidence>
<feature type="transmembrane region" description="Helical" evidence="6">
    <location>
        <begin position="12"/>
        <end position="37"/>
    </location>
</feature>
<feature type="transmembrane region" description="Helical" evidence="6">
    <location>
        <begin position="49"/>
        <end position="71"/>
    </location>
</feature>
<dbReference type="AlphaFoldDB" id="A0A7C8GS03"/>
<protein>
    <submittedName>
        <fullName evidence="8">ABC transporter permease</fullName>
    </submittedName>
</protein>
<evidence type="ECO:0000256" key="4">
    <source>
        <dbReference type="ARBA" id="ARBA00022989"/>
    </source>
</evidence>
<dbReference type="GO" id="GO:0005886">
    <property type="term" value="C:plasma membrane"/>
    <property type="evidence" value="ECO:0007669"/>
    <property type="project" value="UniProtKB-SubCell"/>
</dbReference>
<evidence type="ECO:0000313" key="9">
    <source>
        <dbReference type="Proteomes" id="UP000480246"/>
    </source>
</evidence>
<dbReference type="InterPro" id="IPR003838">
    <property type="entry name" value="ABC3_permease_C"/>
</dbReference>
<keyword evidence="9" id="KW-1185">Reference proteome</keyword>
<reference evidence="8 9" key="1">
    <citation type="submission" date="2019-10" db="EMBL/GenBank/DDBJ databases">
        <title>Gracilibacillus sp. nov. isolated from rice seeds.</title>
        <authorList>
            <person name="He S."/>
        </authorList>
    </citation>
    <scope>NUCLEOTIDE SEQUENCE [LARGE SCALE GENOMIC DNA]</scope>
    <source>
        <strain evidence="8 9">TD8</strain>
    </source>
</reference>
<feature type="non-terminal residue" evidence="8">
    <location>
        <position position="1"/>
    </location>
</feature>
<keyword evidence="2" id="KW-1003">Cell membrane</keyword>
<dbReference type="EMBL" id="WEID01000075">
    <property type="protein sequence ID" value="KAB8129516.1"/>
    <property type="molecule type" value="Genomic_DNA"/>
</dbReference>
<name>A0A7C8GS03_9BACI</name>
<sequence length="132" mass="14945">FILSLCVTLCGFLLYWILSLQHRILQFGIFRAMGITFRQMIGMLTLEQLLTSGAGILFGLITGAVTTYLFVPMFQTVFNPSQIVPPFEVMIESRDLILLAIFILFMVTVAIVVLALYLRQMKIHQALRLGDD</sequence>
<accession>A0A7C8GS03</accession>
<gene>
    <name evidence="8" type="ORF">F9U64_14955</name>
</gene>
<keyword evidence="4 6" id="KW-1133">Transmembrane helix</keyword>
<evidence type="ECO:0000256" key="6">
    <source>
        <dbReference type="SAM" id="Phobius"/>
    </source>
</evidence>